<accession>X1JH48</accession>
<dbReference type="Pfam" id="PF18537">
    <property type="entry name" value="CODH_A_N"/>
    <property type="match status" value="1"/>
</dbReference>
<dbReference type="GO" id="GO:0046872">
    <property type="term" value="F:metal ion binding"/>
    <property type="evidence" value="ECO:0007669"/>
    <property type="project" value="UniProtKB-KW"/>
</dbReference>
<evidence type="ECO:0000256" key="3">
    <source>
        <dbReference type="ARBA" id="ARBA00023014"/>
    </source>
</evidence>
<dbReference type="Gene3D" id="1.10.8.190">
    <property type="entry name" value="Carbon monoxide dehydrogenase alpha subunit. Chain M, domain 1"/>
    <property type="match status" value="1"/>
</dbReference>
<dbReference type="InterPro" id="IPR041350">
    <property type="entry name" value="CODH_A_N"/>
</dbReference>
<dbReference type="AlphaFoldDB" id="X1JH48"/>
<dbReference type="InterPro" id="IPR011254">
    <property type="entry name" value="Prismane-like_sf"/>
</dbReference>
<keyword evidence="3" id="KW-0411">Iron-sulfur</keyword>
<feature type="domain" description="Carbon monoxide dehydrogenase subunit alpha ,N-terminal" evidence="4">
    <location>
        <begin position="22"/>
        <end position="110"/>
    </location>
</feature>
<proteinExistence type="predicted"/>
<dbReference type="PANTHER" id="PTHR42281:SF1">
    <property type="entry name" value="ACETYL-COA DECARBONYLASE_SYNTHASE COMPLEX SUBUNIT BETA 1"/>
    <property type="match status" value="1"/>
</dbReference>
<dbReference type="Gene3D" id="3.40.50.2030">
    <property type="match status" value="1"/>
</dbReference>
<dbReference type="GO" id="GO:0051536">
    <property type="term" value="F:iron-sulfur cluster binding"/>
    <property type="evidence" value="ECO:0007669"/>
    <property type="project" value="UniProtKB-KW"/>
</dbReference>
<evidence type="ECO:0000313" key="5">
    <source>
        <dbReference type="EMBL" id="GAH77649.1"/>
    </source>
</evidence>
<evidence type="ECO:0000256" key="1">
    <source>
        <dbReference type="ARBA" id="ARBA00022723"/>
    </source>
</evidence>
<dbReference type="GO" id="GO:0043885">
    <property type="term" value="F:anaerobic carbon-monoxide dehydrogenase activity"/>
    <property type="evidence" value="ECO:0007669"/>
    <property type="project" value="InterPro"/>
</dbReference>
<keyword evidence="2" id="KW-0408">Iron</keyword>
<dbReference type="GO" id="GO:0006084">
    <property type="term" value="P:acetyl-CoA metabolic process"/>
    <property type="evidence" value="ECO:0007669"/>
    <property type="project" value="InterPro"/>
</dbReference>
<reference evidence="5" key="1">
    <citation type="journal article" date="2014" name="Front. Microbiol.">
        <title>High frequency of phylogenetically diverse reductive dehalogenase-homologous genes in deep subseafloor sedimentary metagenomes.</title>
        <authorList>
            <person name="Kawai M."/>
            <person name="Futagami T."/>
            <person name="Toyoda A."/>
            <person name="Takaki Y."/>
            <person name="Nishi S."/>
            <person name="Hori S."/>
            <person name="Arai W."/>
            <person name="Tsubouchi T."/>
            <person name="Morono Y."/>
            <person name="Uchiyama I."/>
            <person name="Ito T."/>
            <person name="Fujiyama A."/>
            <person name="Inagaki F."/>
            <person name="Takami H."/>
        </authorList>
    </citation>
    <scope>NUCLEOTIDE SEQUENCE</scope>
    <source>
        <strain evidence="5">Expedition CK06-06</strain>
    </source>
</reference>
<comment type="caution">
    <text evidence="5">The sequence shown here is derived from an EMBL/GenBank/DDBJ whole genome shotgun (WGS) entry which is preliminary data.</text>
</comment>
<evidence type="ECO:0000259" key="4">
    <source>
        <dbReference type="Pfam" id="PF18537"/>
    </source>
</evidence>
<dbReference type="InterPro" id="IPR004461">
    <property type="entry name" value="CO_DH/Ac-CoA_synth_bsu"/>
</dbReference>
<dbReference type="InterPro" id="IPR016099">
    <property type="entry name" value="Prismane-like_a/b-sand"/>
</dbReference>
<feature type="non-terminal residue" evidence="5">
    <location>
        <position position="177"/>
    </location>
</feature>
<dbReference type="PANTHER" id="PTHR42281">
    <property type="match status" value="1"/>
</dbReference>
<dbReference type="SUPFAM" id="SSF56821">
    <property type="entry name" value="Prismane protein-like"/>
    <property type="match status" value="1"/>
</dbReference>
<dbReference type="EMBL" id="BARU01040415">
    <property type="protein sequence ID" value="GAH77649.1"/>
    <property type="molecule type" value="Genomic_DNA"/>
</dbReference>
<evidence type="ECO:0000256" key="2">
    <source>
        <dbReference type="ARBA" id="ARBA00023004"/>
    </source>
</evidence>
<organism evidence="5">
    <name type="scientific">marine sediment metagenome</name>
    <dbReference type="NCBI Taxonomy" id="412755"/>
    <lineage>
        <taxon>unclassified sequences</taxon>
        <taxon>metagenomes</taxon>
        <taxon>ecological metagenomes</taxon>
    </lineage>
</organism>
<gene>
    <name evidence="5" type="ORF">S03H2_62482</name>
</gene>
<name>X1JH48_9ZZZZ</name>
<sequence length="177" mass="19231">MSKIIASAAIRGAHKMVKQAEDILSRAIKQKGKDCPVAFPNTGYYIPIIYSITGRAVEKLSDFEEVMKEAKDLLPGLVDDELWTPYLGPALDAGMATLFAEEIIEACKYLIGPNPVDGIWLGAADDVILRERGIQFVDGTAPGFAAIVGAAPDVETAVKIARKCQERSLYVFYVRAP</sequence>
<keyword evidence="1" id="KW-0479">Metal-binding</keyword>
<protein>
    <recommendedName>
        <fullName evidence="4">Carbon monoxide dehydrogenase subunit alpha,N-terminal domain-containing protein</fullName>
    </recommendedName>
</protein>